<feature type="transmembrane region" description="Helical" evidence="6">
    <location>
        <begin position="152"/>
        <end position="170"/>
    </location>
</feature>
<dbReference type="InterPro" id="IPR000620">
    <property type="entry name" value="EamA_dom"/>
</dbReference>
<protein>
    <submittedName>
        <fullName evidence="8">Riboflavin transporter</fullName>
    </submittedName>
</protein>
<feature type="transmembrane region" description="Helical" evidence="6">
    <location>
        <begin position="207"/>
        <end position="234"/>
    </location>
</feature>
<name>A0A238JT72_9RHOB</name>
<reference evidence="9" key="1">
    <citation type="submission" date="2017-05" db="EMBL/GenBank/DDBJ databases">
        <authorList>
            <person name="Rodrigo-Torres L."/>
            <person name="Arahal R. D."/>
            <person name="Lucena T."/>
        </authorList>
    </citation>
    <scope>NUCLEOTIDE SEQUENCE [LARGE SCALE GENOMIC DNA]</scope>
    <source>
        <strain evidence="9">CECT 8868</strain>
    </source>
</reference>
<evidence type="ECO:0000256" key="1">
    <source>
        <dbReference type="ARBA" id="ARBA00004141"/>
    </source>
</evidence>
<evidence type="ECO:0000256" key="4">
    <source>
        <dbReference type="ARBA" id="ARBA00022989"/>
    </source>
</evidence>
<feature type="transmembrane region" description="Helical" evidence="6">
    <location>
        <begin position="254"/>
        <end position="272"/>
    </location>
</feature>
<dbReference type="PANTHER" id="PTHR22911">
    <property type="entry name" value="ACYL-MALONYL CONDENSING ENZYME-RELATED"/>
    <property type="match status" value="1"/>
</dbReference>
<keyword evidence="9" id="KW-1185">Reference proteome</keyword>
<feature type="transmembrane region" description="Helical" evidence="6">
    <location>
        <begin position="176"/>
        <end position="195"/>
    </location>
</feature>
<gene>
    <name evidence="8" type="primary">ribN_1</name>
    <name evidence="8" type="ORF">OCA8868_00941</name>
</gene>
<dbReference type="PANTHER" id="PTHR22911:SF6">
    <property type="entry name" value="SOLUTE CARRIER FAMILY 35 MEMBER G1"/>
    <property type="match status" value="1"/>
</dbReference>
<evidence type="ECO:0000256" key="5">
    <source>
        <dbReference type="ARBA" id="ARBA00023136"/>
    </source>
</evidence>
<keyword evidence="4 6" id="KW-1133">Transmembrane helix</keyword>
<dbReference type="GO" id="GO:0016020">
    <property type="term" value="C:membrane"/>
    <property type="evidence" value="ECO:0007669"/>
    <property type="project" value="UniProtKB-SubCell"/>
</dbReference>
<feature type="domain" description="EamA" evidence="7">
    <location>
        <begin position="184"/>
        <end position="324"/>
    </location>
</feature>
<organism evidence="8 9">
    <name type="scientific">Octadecabacter ascidiaceicola</name>
    <dbReference type="NCBI Taxonomy" id="1655543"/>
    <lineage>
        <taxon>Bacteria</taxon>
        <taxon>Pseudomonadati</taxon>
        <taxon>Pseudomonadota</taxon>
        <taxon>Alphaproteobacteria</taxon>
        <taxon>Rhodobacterales</taxon>
        <taxon>Roseobacteraceae</taxon>
        <taxon>Octadecabacter</taxon>
    </lineage>
</organism>
<dbReference type="Proteomes" id="UP000203464">
    <property type="component" value="Unassembled WGS sequence"/>
</dbReference>
<evidence type="ECO:0000259" key="7">
    <source>
        <dbReference type="Pfam" id="PF00892"/>
    </source>
</evidence>
<dbReference type="AlphaFoldDB" id="A0A238JT72"/>
<dbReference type="EMBL" id="FXYD01000001">
    <property type="protein sequence ID" value="SMX33377.1"/>
    <property type="molecule type" value="Genomic_DNA"/>
</dbReference>
<feature type="transmembrane region" description="Helical" evidence="6">
    <location>
        <begin position="113"/>
        <end position="145"/>
    </location>
</feature>
<evidence type="ECO:0000256" key="2">
    <source>
        <dbReference type="ARBA" id="ARBA00009853"/>
    </source>
</evidence>
<dbReference type="InterPro" id="IPR037185">
    <property type="entry name" value="EmrE-like"/>
</dbReference>
<evidence type="ECO:0000256" key="6">
    <source>
        <dbReference type="SAM" id="Phobius"/>
    </source>
</evidence>
<accession>A0A238JT72</accession>
<feature type="transmembrane region" description="Helical" evidence="6">
    <location>
        <begin position="284"/>
        <end position="303"/>
    </location>
</feature>
<keyword evidence="3 6" id="KW-0812">Transmembrane</keyword>
<proteinExistence type="inferred from homology"/>
<comment type="similarity">
    <text evidence="2">Belongs to the drug/metabolite transporter (DMT) superfamily. 10 TMS drug/metabolite exporter (DME) (TC 2.A.7.3) family.</text>
</comment>
<evidence type="ECO:0000313" key="9">
    <source>
        <dbReference type="Proteomes" id="UP000203464"/>
    </source>
</evidence>
<feature type="transmembrane region" description="Helical" evidence="6">
    <location>
        <begin position="42"/>
        <end position="61"/>
    </location>
</feature>
<evidence type="ECO:0000256" key="3">
    <source>
        <dbReference type="ARBA" id="ARBA00022692"/>
    </source>
</evidence>
<keyword evidence="5 6" id="KW-0472">Membrane</keyword>
<feature type="transmembrane region" description="Helical" evidence="6">
    <location>
        <begin position="309"/>
        <end position="327"/>
    </location>
</feature>
<evidence type="ECO:0000313" key="8">
    <source>
        <dbReference type="EMBL" id="SMX33377.1"/>
    </source>
</evidence>
<sequence>MSQNFEMINSQNFNWVAFGLALCCALGKSADMQTTFPKLSMMFTLSGMFTLALTDNLIVLVSETSSLWFFQTLRGVFAVGLLLLLALFGVVSLHANRPSRVILRNTFNATALLIYFACLAFLPIGIVAAGFLTAPIFVLVLSILFRGERAGVWRWGAVTLGFVGALMLVWPEDGALAWYSALPVVAGLFYAVSALGTRMWCEGESVWVMTFAYVSILGLFGAIGLVVLTIWPIAEIPDGSGWVLQGYVTPDRTMLWVTVAQALGSVVGVMLLTRGYQLGEASYVAINEYSMIVFASFFAWLLWGQTLSTVALIGMALIIMSGTIIALRSTK</sequence>
<dbReference type="Pfam" id="PF00892">
    <property type="entry name" value="EamA"/>
    <property type="match status" value="1"/>
</dbReference>
<feature type="transmembrane region" description="Helical" evidence="6">
    <location>
        <begin position="73"/>
        <end position="93"/>
    </location>
</feature>
<dbReference type="SUPFAM" id="SSF103481">
    <property type="entry name" value="Multidrug resistance efflux transporter EmrE"/>
    <property type="match status" value="2"/>
</dbReference>
<comment type="subcellular location">
    <subcellularLocation>
        <location evidence="1">Membrane</location>
        <topology evidence="1">Multi-pass membrane protein</topology>
    </subcellularLocation>
</comment>